<evidence type="ECO:0000256" key="3">
    <source>
        <dbReference type="ARBA" id="ARBA00008601"/>
    </source>
</evidence>
<accession>A0A131YID7</accession>
<dbReference type="Gene3D" id="3.90.190.10">
    <property type="entry name" value="Protein tyrosine phosphatase superfamily"/>
    <property type="match status" value="1"/>
</dbReference>
<feature type="domain" description="Tyrosine specific protein phosphatases" evidence="12">
    <location>
        <begin position="288"/>
        <end position="349"/>
    </location>
</feature>
<dbReference type="FunFam" id="3.90.190.10:FF:000011">
    <property type="entry name" value="Dual specificity phosphatase 6"/>
    <property type="match status" value="1"/>
</dbReference>
<dbReference type="EC" id="3.1.3.48" evidence="4"/>
<protein>
    <recommendedName>
        <fullName evidence="4">protein-tyrosine-phosphatase</fullName>
        <ecNumber evidence="4">3.1.3.48</ecNumber>
    </recommendedName>
</protein>
<reference evidence="14" key="1">
    <citation type="journal article" date="2016" name="Ticks Tick Borne Dis.">
        <title>De novo assembly and annotation of the salivary gland transcriptome of Rhipicephalus appendiculatus male and female ticks during blood feeding.</title>
        <authorList>
            <person name="de Castro M.H."/>
            <person name="de Klerk D."/>
            <person name="Pienaar R."/>
            <person name="Latif A.A."/>
            <person name="Rees D.J."/>
            <person name="Mans B.J."/>
        </authorList>
    </citation>
    <scope>NUCLEOTIDE SEQUENCE</scope>
    <source>
        <tissue evidence="14">Salivary glands</tissue>
    </source>
</reference>
<evidence type="ECO:0000259" key="12">
    <source>
        <dbReference type="PROSITE" id="PS50056"/>
    </source>
</evidence>
<dbReference type="AlphaFoldDB" id="A0A131YID7"/>
<evidence type="ECO:0000256" key="5">
    <source>
        <dbReference type="ARBA" id="ARBA00022490"/>
    </source>
</evidence>
<dbReference type="InterPro" id="IPR029021">
    <property type="entry name" value="Prot-tyrosine_phosphatase-like"/>
</dbReference>
<comment type="catalytic activity">
    <reaction evidence="9">
        <text>O-phospho-L-tyrosyl-[protein] + H2O = L-tyrosyl-[protein] + phosphate</text>
        <dbReference type="Rhea" id="RHEA:10684"/>
        <dbReference type="Rhea" id="RHEA-COMP:10136"/>
        <dbReference type="Rhea" id="RHEA-COMP:20101"/>
        <dbReference type="ChEBI" id="CHEBI:15377"/>
        <dbReference type="ChEBI" id="CHEBI:43474"/>
        <dbReference type="ChEBI" id="CHEBI:46858"/>
        <dbReference type="ChEBI" id="CHEBI:61978"/>
        <dbReference type="EC" id="3.1.3.48"/>
    </reaction>
</comment>
<keyword evidence="7" id="KW-0904">Protein phosphatase</keyword>
<feature type="domain" description="Tyrosine-protein phosphatase" evidence="11">
    <location>
        <begin position="226"/>
        <end position="368"/>
    </location>
</feature>
<keyword evidence="5" id="KW-0963">Cytoplasm</keyword>
<dbReference type="InterPro" id="IPR008343">
    <property type="entry name" value="MKP"/>
</dbReference>
<sequence length="406" mass="44699">MPSRELSTSVMSGSCPTVGPDWVAARVREPAAPELLLLDCRPPEQFARCRLRGALGVSLPASHLVLRRLSNGNLCVSSVLRDARQRDAFEACYRQLPIVLYDADGSYADAQVTGVLVQRLRQDGCQVSCLQGGFSEFHSRYPEWCDSGEPPQEPGGPAVSSSSSPPATTTTPGGPVSVTTTRALLGLETLRISTECGSPKDPRDDPDRCDSGLARDDSPGGADPPFPVQIVPFLYLGNEENSLDLDSLERHNIRYVLNVTHNLANAFEGRGLKYMKIPIEDHWSQNLASFFPQAIAFIDEARQKRVGVLVHCLAGVSRSVTVTLAYLMQKHKLPLNEAYDLVKKRKANIAPNFNFLGQLLDFEQLLDLRPQRCGCCHTPCRCRRALHFTSPTRTTPDSGIDLDRWT</sequence>
<dbReference type="PANTHER" id="PTHR10159:SF519">
    <property type="entry name" value="DUAL SPECIFICITY PROTEIN PHOSPHATASE MPK3"/>
    <property type="match status" value="1"/>
</dbReference>
<dbReference type="GO" id="GO:0008330">
    <property type="term" value="F:protein tyrosine/threonine phosphatase activity"/>
    <property type="evidence" value="ECO:0007669"/>
    <property type="project" value="TreeGrafter"/>
</dbReference>
<feature type="region of interest" description="Disordered" evidence="10">
    <location>
        <begin position="194"/>
        <end position="225"/>
    </location>
</feature>
<dbReference type="PROSITE" id="PS50054">
    <property type="entry name" value="TYR_PHOSPHATASE_DUAL"/>
    <property type="match status" value="1"/>
</dbReference>
<feature type="region of interest" description="Disordered" evidence="10">
    <location>
        <begin position="144"/>
        <end position="178"/>
    </location>
</feature>
<keyword evidence="14" id="KW-0418">Kinase</keyword>
<dbReference type="CDD" id="cd14566">
    <property type="entry name" value="DSP_MKP_classII"/>
    <property type="match status" value="1"/>
</dbReference>
<feature type="domain" description="Rhodanese" evidence="13">
    <location>
        <begin position="31"/>
        <end position="146"/>
    </location>
</feature>
<feature type="compositionally biased region" description="Low complexity" evidence="10">
    <location>
        <begin position="155"/>
        <end position="178"/>
    </location>
</feature>
<evidence type="ECO:0000256" key="4">
    <source>
        <dbReference type="ARBA" id="ARBA00013064"/>
    </source>
</evidence>
<dbReference type="PROSITE" id="PS50056">
    <property type="entry name" value="TYR_PHOSPHATASE_2"/>
    <property type="match status" value="1"/>
</dbReference>
<dbReference type="GO" id="GO:0043409">
    <property type="term" value="P:negative regulation of MAPK cascade"/>
    <property type="evidence" value="ECO:0007669"/>
    <property type="project" value="TreeGrafter"/>
</dbReference>
<dbReference type="PANTHER" id="PTHR10159">
    <property type="entry name" value="DUAL SPECIFICITY PROTEIN PHOSPHATASE"/>
    <property type="match status" value="1"/>
</dbReference>
<dbReference type="Gene3D" id="3.40.250.10">
    <property type="entry name" value="Rhodanese-like domain"/>
    <property type="match status" value="1"/>
</dbReference>
<dbReference type="SMART" id="SM00404">
    <property type="entry name" value="PTPc_motif"/>
    <property type="match status" value="1"/>
</dbReference>
<dbReference type="InterPro" id="IPR000387">
    <property type="entry name" value="Tyr_Pase_dom"/>
</dbReference>
<dbReference type="InterPro" id="IPR001763">
    <property type="entry name" value="Rhodanese-like_dom"/>
</dbReference>
<dbReference type="PRINTS" id="PR01764">
    <property type="entry name" value="MAPKPHPHTASE"/>
</dbReference>
<dbReference type="SMART" id="SM00195">
    <property type="entry name" value="DSPc"/>
    <property type="match status" value="1"/>
</dbReference>
<dbReference type="Pfam" id="PF00581">
    <property type="entry name" value="Rhodanese"/>
    <property type="match status" value="1"/>
</dbReference>
<dbReference type="GO" id="GO:0016301">
    <property type="term" value="F:kinase activity"/>
    <property type="evidence" value="ECO:0007669"/>
    <property type="project" value="UniProtKB-KW"/>
</dbReference>
<evidence type="ECO:0000256" key="1">
    <source>
        <dbReference type="ARBA" id="ARBA00004123"/>
    </source>
</evidence>
<name>A0A131YID7_RHIAP</name>
<dbReference type="CDD" id="cd01446">
    <property type="entry name" value="DSP_MapKP"/>
    <property type="match status" value="1"/>
</dbReference>
<dbReference type="SUPFAM" id="SSF52799">
    <property type="entry name" value="(Phosphotyrosine protein) phosphatases II"/>
    <property type="match status" value="1"/>
</dbReference>
<evidence type="ECO:0000259" key="13">
    <source>
        <dbReference type="PROSITE" id="PS50206"/>
    </source>
</evidence>
<evidence type="ECO:0000256" key="6">
    <source>
        <dbReference type="ARBA" id="ARBA00022801"/>
    </source>
</evidence>
<evidence type="ECO:0000259" key="11">
    <source>
        <dbReference type="PROSITE" id="PS50054"/>
    </source>
</evidence>
<dbReference type="Pfam" id="PF00782">
    <property type="entry name" value="DSPc"/>
    <property type="match status" value="1"/>
</dbReference>
<dbReference type="InterPro" id="IPR000340">
    <property type="entry name" value="Dual-sp_phosphatase_cat-dom"/>
</dbReference>
<comment type="similarity">
    <text evidence="3">Belongs to the protein-tyrosine phosphatase family. Non-receptor class dual specificity subfamily.</text>
</comment>
<dbReference type="InterPro" id="IPR003595">
    <property type="entry name" value="Tyr_Pase_cat"/>
</dbReference>
<keyword evidence="14" id="KW-0808">Transferase</keyword>
<evidence type="ECO:0000256" key="7">
    <source>
        <dbReference type="ARBA" id="ARBA00022912"/>
    </source>
</evidence>
<evidence type="ECO:0000313" key="14">
    <source>
        <dbReference type="EMBL" id="JAP78295.1"/>
    </source>
</evidence>
<dbReference type="GO" id="GO:0005634">
    <property type="term" value="C:nucleus"/>
    <property type="evidence" value="ECO:0007669"/>
    <property type="project" value="UniProtKB-SubCell"/>
</dbReference>
<dbReference type="SMART" id="SM00450">
    <property type="entry name" value="RHOD"/>
    <property type="match status" value="1"/>
</dbReference>
<dbReference type="GO" id="GO:0005829">
    <property type="term" value="C:cytosol"/>
    <property type="evidence" value="ECO:0007669"/>
    <property type="project" value="TreeGrafter"/>
</dbReference>
<dbReference type="InterPro" id="IPR036873">
    <property type="entry name" value="Rhodanese-like_dom_sf"/>
</dbReference>
<dbReference type="SUPFAM" id="SSF52821">
    <property type="entry name" value="Rhodanese/Cell cycle control phosphatase"/>
    <property type="match status" value="1"/>
</dbReference>
<dbReference type="GO" id="GO:0017017">
    <property type="term" value="F:MAP kinase tyrosine/serine/threonine phosphatase activity"/>
    <property type="evidence" value="ECO:0007669"/>
    <property type="project" value="InterPro"/>
</dbReference>
<evidence type="ECO:0000256" key="2">
    <source>
        <dbReference type="ARBA" id="ARBA00004496"/>
    </source>
</evidence>
<keyword evidence="6" id="KW-0378">Hydrolase</keyword>
<comment type="subcellular location">
    <subcellularLocation>
        <location evidence="2">Cytoplasm</location>
    </subcellularLocation>
    <subcellularLocation>
        <location evidence="1">Nucleus</location>
    </subcellularLocation>
</comment>
<organism evidence="14">
    <name type="scientific">Rhipicephalus appendiculatus</name>
    <name type="common">Brown ear tick</name>
    <dbReference type="NCBI Taxonomy" id="34631"/>
    <lineage>
        <taxon>Eukaryota</taxon>
        <taxon>Metazoa</taxon>
        <taxon>Ecdysozoa</taxon>
        <taxon>Arthropoda</taxon>
        <taxon>Chelicerata</taxon>
        <taxon>Arachnida</taxon>
        <taxon>Acari</taxon>
        <taxon>Parasitiformes</taxon>
        <taxon>Ixodida</taxon>
        <taxon>Ixodoidea</taxon>
        <taxon>Ixodidae</taxon>
        <taxon>Rhipicephalinae</taxon>
        <taxon>Rhipicephalus</taxon>
        <taxon>Rhipicephalus</taxon>
    </lineage>
</organism>
<keyword evidence="8" id="KW-0539">Nucleus</keyword>
<evidence type="ECO:0000256" key="10">
    <source>
        <dbReference type="SAM" id="MobiDB-lite"/>
    </source>
</evidence>
<evidence type="ECO:0000256" key="8">
    <source>
        <dbReference type="ARBA" id="ARBA00023242"/>
    </source>
</evidence>
<proteinExistence type="inferred from homology"/>
<dbReference type="EMBL" id="GEDV01010262">
    <property type="protein sequence ID" value="JAP78295.1"/>
    <property type="molecule type" value="Transcribed_RNA"/>
</dbReference>
<dbReference type="GO" id="GO:0033550">
    <property type="term" value="F:MAP kinase tyrosine phosphatase activity"/>
    <property type="evidence" value="ECO:0007669"/>
    <property type="project" value="TreeGrafter"/>
</dbReference>
<dbReference type="InterPro" id="IPR020422">
    <property type="entry name" value="TYR_PHOSPHATASE_DUAL_dom"/>
</dbReference>
<dbReference type="FunFam" id="3.40.250.10:FF:000054">
    <property type="entry name" value="Dual specificity phosphatase 9"/>
    <property type="match status" value="1"/>
</dbReference>
<dbReference type="PROSITE" id="PS50206">
    <property type="entry name" value="RHODANESE_3"/>
    <property type="match status" value="1"/>
</dbReference>
<evidence type="ECO:0000256" key="9">
    <source>
        <dbReference type="ARBA" id="ARBA00051722"/>
    </source>
</evidence>
<feature type="compositionally biased region" description="Basic and acidic residues" evidence="10">
    <location>
        <begin position="198"/>
        <end position="218"/>
    </location>
</feature>